<keyword evidence="4" id="KW-0677">Repeat</keyword>
<proteinExistence type="predicted"/>
<feature type="compositionally biased region" description="Basic and acidic residues" evidence="8">
    <location>
        <begin position="28"/>
        <end position="38"/>
    </location>
</feature>
<dbReference type="EMBL" id="QKUB01000005">
    <property type="protein sequence ID" value="PZV99912.1"/>
    <property type="molecule type" value="Genomic_DNA"/>
</dbReference>
<evidence type="ECO:0000313" key="10">
    <source>
        <dbReference type="EMBL" id="PZV99912.1"/>
    </source>
</evidence>
<evidence type="ECO:0000256" key="4">
    <source>
        <dbReference type="ARBA" id="ARBA00022737"/>
    </source>
</evidence>
<evidence type="ECO:0000256" key="9">
    <source>
        <dbReference type="SAM" id="SignalP"/>
    </source>
</evidence>
<evidence type="ECO:0000256" key="6">
    <source>
        <dbReference type="ARBA" id="ARBA00023139"/>
    </source>
</evidence>
<protein>
    <recommendedName>
        <fullName evidence="12">Lipoprotein</fullName>
    </recommendedName>
</protein>
<dbReference type="InterPro" id="IPR049890">
    <property type="entry name" value="VlpA-F-like_signal"/>
</dbReference>
<feature type="chain" id="PRO_5016136742" description="Lipoprotein" evidence="9">
    <location>
        <begin position="19"/>
        <end position="164"/>
    </location>
</feature>
<reference evidence="10 11" key="1">
    <citation type="submission" date="2018-06" db="EMBL/GenBank/DDBJ databases">
        <title>Genomic Encyclopedia of Archaeal and Bacterial Type Strains, Phase II (KMG-II): from individual species to whole genera.</title>
        <authorList>
            <person name="Goeker M."/>
        </authorList>
    </citation>
    <scope>NUCLEOTIDE SEQUENCE [LARGE SCALE GENOMIC DNA]</scope>
    <source>
        <strain evidence="10 11">ATCC 51348</strain>
    </source>
</reference>
<keyword evidence="7" id="KW-0449">Lipoprotein</keyword>
<evidence type="ECO:0000256" key="7">
    <source>
        <dbReference type="ARBA" id="ARBA00023288"/>
    </source>
</evidence>
<organism evidence="10 11">
    <name type="scientific">Metamycoplasma auris</name>
    <dbReference type="NCBI Taxonomy" id="51363"/>
    <lineage>
        <taxon>Bacteria</taxon>
        <taxon>Bacillati</taxon>
        <taxon>Mycoplasmatota</taxon>
        <taxon>Mycoplasmoidales</taxon>
        <taxon>Metamycoplasmataceae</taxon>
        <taxon>Metamycoplasma</taxon>
    </lineage>
</organism>
<name>A0A2W7GPU7_9BACT</name>
<evidence type="ECO:0000256" key="5">
    <source>
        <dbReference type="ARBA" id="ARBA00023136"/>
    </source>
</evidence>
<evidence type="ECO:0000313" key="11">
    <source>
        <dbReference type="Proteomes" id="UP000249646"/>
    </source>
</evidence>
<feature type="region of interest" description="Disordered" evidence="8">
    <location>
        <begin position="26"/>
        <end position="93"/>
    </location>
</feature>
<keyword evidence="2" id="KW-1003">Cell membrane</keyword>
<evidence type="ECO:0008006" key="12">
    <source>
        <dbReference type="Google" id="ProtNLM"/>
    </source>
</evidence>
<keyword evidence="11" id="KW-1185">Reference proteome</keyword>
<dbReference type="PROSITE" id="PS51257">
    <property type="entry name" value="PROKAR_LIPOPROTEIN"/>
    <property type="match status" value="1"/>
</dbReference>
<sequence>MKKSNKLLLALGSISSLAALPLIAASCDKNDKPKEETKNNPATSEGTTTNSNSSSSASTSGESTTEREQGDQAAPSLGSAPTASTPNTKRDGNFEFWKNLGSFEWLGAEERDRKLELDERERLGSIADAIKQNSDMVKKNWENVSDEGRQSADFWSNWWESGDE</sequence>
<comment type="caution">
    <text evidence="10">The sequence shown here is derived from an EMBL/GenBank/DDBJ whole genome shotgun (WGS) entry which is preliminary data.</text>
</comment>
<accession>A0A2W7GPU7</accession>
<evidence type="ECO:0000256" key="1">
    <source>
        <dbReference type="ARBA" id="ARBA00004193"/>
    </source>
</evidence>
<evidence type="ECO:0000256" key="8">
    <source>
        <dbReference type="SAM" id="MobiDB-lite"/>
    </source>
</evidence>
<keyword evidence="6" id="KW-0564">Palmitate</keyword>
<gene>
    <name evidence="10" type="ORF">BCF89_10546</name>
</gene>
<feature type="compositionally biased region" description="Low complexity" evidence="8">
    <location>
        <begin position="42"/>
        <end position="63"/>
    </location>
</feature>
<evidence type="ECO:0000256" key="2">
    <source>
        <dbReference type="ARBA" id="ARBA00022475"/>
    </source>
</evidence>
<dbReference type="AlphaFoldDB" id="A0A2W7GPU7"/>
<feature type="signal peptide" evidence="9">
    <location>
        <begin position="1"/>
        <end position="18"/>
    </location>
</feature>
<dbReference type="OrthoDB" id="403363at2"/>
<keyword evidence="3 9" id="KW-0732">Signal</keyword>
<evidence type="ECO:0000256" key="3">
    <source>
        <dbReference type="ARBA" id="ARBA00022729"/>
    </source>
</evidence>
<dbReference type="NCBIfam" id="NF033817">
    <property type="entry name" value="Mplas_variab_LP"/>
    <property type="match status" value="1"/>
</dbReference>
<keyword evidence="5" id="KW-0472">Membrane</keyword>
<dbReference type="Proteomes" id="UP000249646">
    <property type="component" value="Unassembled WGS sequence"/>
</dbReference>
<dbReference type="GO" id="GO:0005886">
    <property type="term" value="C:plasma membrane"/>
    <property type="evidence" value="ECO:0007669"/>
    <property type="project" value="UniProtKB-SubCell"/>
</dbReference>
<dbReference type="RefSeq" id="WP_111518624.1">
    <property type="nucleotide sequence ID" value="NZ_QKUB01000005.1"/>
</dbReference>
<comment type="subcellular location">
    <subcellularLocation>
        <location evidence="1">Cell membrane</location>
        <topology evidence="1">Lipid-anchor</topology>
    </subcellularLocation>
</comment>